<evidence type="ECO:0000313" key="3">
    <source>
        <dbReference type="Proteomes" id="UP001234178"/>
    </source>
</evidence>
<evidence type="ECO:0008006" key="4">
    <source>
        <dbReference type="Google" id="ProtNLM"/>
    </source>
</evidence>
<feature type="region of interest" description="Disordered" evidence="1">
    <location>
        <begin position="231"/>
        <end position="302"/>
    </location>
</feature>
<reference evidence="2 3" key="1">
    <citation type="journal article" date="2023" name="Nucleic Acids Res.">
        <title>The hologenome of Daphnia magna reveals possible DNA methylation and microbiome-mediated evolution of the host genome.</title>
        <authorList>
            <person name="Chaturvedi A."/>
            <person name="Li X."/>
            <person name="Dhandapani V."/>
            <person name="Marshall H."/>
            <person name="Kissane S."/>
            <person name="Cuenca-Cambronero M."/>
            <person name="Asole G."/>
            <person name="Calvet F."/>
            <person name="Ruiz-Romero M."/>
            <person name="Marangio P."/>
            <person name="Guigo R."/>
            <person name="Rago D."/>
            <person name="Mirbahai L."/>
            <person name="Eastwood N."/>
            <person name="Colbourne J.K."/>
            <person name="Zhou J."/>
            <person name="Mallon E."/>
            <person name="Orsini L."/>
        </authorList>
    </citation>
    <scope>NUCLEOTIDE SEQUENCE [LARGE SCALE GENOMIC DNA]</scope>
    <source>
        <strain evidence="2">LRV0_1</strain>
    </source>
</reference>
<comment type="caution">
    <text evidence="2">The sequence shown here is derived from an EMBL/GenBank/DDBJ whole genome shotgun (WGS) entry which is preliminary data.</text>
</comment>
<feature type="compositionally biased region" description="Basic and acidic residues" evidence="1">
    <location>
        <begin position="248"/>
        <end position="271"/>
    </location>
</feature>
<accession>A0ABR0AQC2</accession>
<proteinExistence type="predicted"/>
<name>A0ABR0AQC2_9CRUS</name>
<dbReference type="Proteomes" id="UP001234178">
    <property type="component" value="Unassembled WGS sequence"/>
</dbReference>
<gene>
    <name evidence="2" type="ORF">OUZ56_016334</name>
</gene>
<dbReference type="EMBL" id="JAOYFB010000038">
    <property type="protein sequence ID" value="KAK4027324.1"/>
    <property type="molecule type" value="Genomic_DNA"/>
</dbReference>
<evidence type="ECO:0000256" key="1">
    <source>
        <dbReference type="SAM" id="MobiDB-lite"/>
    </source>
</evidence>
<evidence type="ECO:0000313" key="2">
    <source>
        <dbReference type="EMBL" id="KAK4027324.1"/>
    </source>
</evidence>
<protein>
    <recommendedName>
        <fullName evidence="4">Transmembrane protein</fullName>
    </recommendedName>
</protein>
<keyword evidence="3" id="KW-1185">Reference proteome</keyword>
<sequence length="348" mass="39524">MECPQQTDSRDSSRAELPLVGIVEIPHGCSTQTDEWFLQASRRHLLSPTRKGKNFLPRLKGVNWALASLRRIGSSLVSAASSRKTILALEEDDWEREKRASGHHTYPFELWGVGAAFFMVSVSVFSIQCCRGRRGGANIADLREHLWTLKEFVEEEAKKRRAWRWSTMNCLTVIDNRMTAHEQTCLATLRDLELSIKHQARQRRILLSELIRIGHLIWFLSCVEFEDNRKKNTPSNLTHELELPATTDEEHPGRDDLDLIDSEKGESENSYHRPKPTPTESADLPPTVEVPRPERHPGIQPRNVLKTPKPFRLISYPPLSGLLISVSDSILILWAIAIPVIGRVSAVL</sequence>
<organism evidence="2 3">
    <name type="scientific">Daphnia magna</name>
    <dbReference type="NCBI Taxonomy" id="35525"/>
    <lineage>
        <taxon>Eukaryota</taxon>
        <taxon>Metazoa</taxon>
        <taxon>Ecdysozoa</taxon>
        <taxon>Arthropoda</taxon>
        <taxon>Crustacea</taxon>
        <taxon>Branchiopoda</taxon>
        <taxon>Diplostraca</taxon>
        <taxon>Cladocera</taxon>
        <taxon>Anomopoda</taxon>
        <taxon>Daphniidae</taxon>
        <taxon>Daphnia</taxon>
    </lineage>
</organism>